<dbReference type="Proteomes" id="UP000799428">
    <property type="component" value="Unassembled WGS sequence"/>
</dbReference>
<dbReference type="AlphaFoldDB" id="A0A6G1K3S6"/>
<gene>
    <name evidence="8" type="ORF">K504DRAFT_492641</name>
</gene>
<accession>A0A6G1K3S6</accession>
<evidence type="ECO:0000256" key="3">
    <source>
        <dbReference type="ARBA" id="ARBA00022989"/>
    </source>
</evidence>
<evidence type="ECO:0000313" key="8">
    <source>
        <dbReference type="EMBL" id="KAF2707091.1"/>
    </source>
</evidence>
<keyword evidence="4 6" id="KW-0472">Membrane</keyword>
<dbReference type="InterPro" id="IPR049326">
    <property type="entry name" value="Rhodopsin_dom_fungi"/>
</dbReference>
<sequence length="179" mass="20313">MKNEVPCTSCSLLEREFFSLMAIPTSKTSFAVALFRLSVRQWQKWLLWFIIASMNITMWLCGIPLFLQCSPIERNWDKTKNGSCWTSKVQDNYSISAGIVAAIKTSFLPGVGDFSDMTFQIVDLLIWSDAETAVTILAASIPFFRVLIRDTTTKGGINDPYRQSYRLESGENINKSMRN</sequence>
<comment type="similarity">
    <text evidence="5">Belongs to the SAT4 family.</text>
</comment>
<feature type="transmembrane region" description="Helical" evidence="6">
    <location>
        <begin position="45"/>
        <end position="67"/>
    </location>
</feature>
<evidence type="ECO:0000256" key="6">
    <source>
        <dbReference type="SAM" id="Phobius"/>
    </source>
</evidence>
<dbReference type="Pfam" id="PF20684">
    <property type="entry name" value="Fung_rhodopsin"/>
    <property type="match status" value="1"/>
</dbReference>
<evidence type="ECO:0000256" key="1">
    <source>
        <dbReference type="ARBA" id="ARBA00004141"/>
    </source>
</evidence>
<dbReference type="PANTHER" id="PTHR33048:SF42">
    <property type="entry name" value="INTEGRAL MEMBRANE PROTEIN"/>
    <property type="match status" value="1"/>
</dbReference>
<dbReference type="PANTHER" id="PTHR33048">
    <property type="entry name" value="PTH11-LIKE INTEGRAL MEMBRANE PROTEIN (AFU_ORTHOLOGUE AFUA_5G11245)"/>
    <property type="match status" value="1"/>
</dbReference>
<reference evidence="8" key="1">
    <citation type="journal article" date="2020" name="Stud. Mycol.">
        <title>101 Dothideomycetes genomes: a test case for predicting lifestyles and emergence of pathogens.</title>
        <authorList>
            <person name="Haridas S."/>
            <person name="Albert R."/>
            <person name="Binder M."/>
            <person name="Bloem J."/>
            <person name="Labutti K."/>
            <person name="Salamov A."/>
            <person name="Andreopoulos B."/>
            <person name="Baker S."/>
            <person name="Barry K."/>
            <person name="Bills G."/>
            <person name="Bluhm B."/>
            <person name="Cannon C."/>
            <person name="Castanera R."/>
            <person name="Culley D."/>
            <person name="Daum C."/>
            <person name="Ezra D."/>
            <person name="Gonzalez J."/>
            <person name="Henrissat B."/>
            <person name="Kuo A."/>
            <person name="Liang C."/>
            <person name="Lipzen A."/>
            <person name="Lutzoni F."/>
            <person name="Magnuson J."/>
            <person name="Mondo S."/>
            <person name="Nolan M."/>
            <person name="Ohm R."/>
            <person name="Pangilinan J."/>
            <person name="Park H.-J."/>
            <person name="Ramirez L."/>
            <person name="Alfaro M."/>
            <person name="Sun H."/>
            <person name="Tritt A."/>
            <person name="Yoshinaga Y."/>
            <person name="Zwiers L.-H."/>
            <person name="Turgeon B."/>
            <person name="Goodwin S."/>
            <person name="Spatafora J."/>
            <person name="Crous P."/>
            <person name="Grigoriev I."/>
        </authorList>
    </citation>
    <scope>NUCLEOTIDE SEQUENCE</scope>
    <source>
        <strain evidence="8">CBS 279.74</strain>
    </source>
</reference>
<keyword evidence="3 6" id="KW-1133">Transmembrane helix</keyword>
<protein>
    <recommendedName>
        <fullName evidence="7">Rhodopsin domain-containing protein</fullName>
    </recommendedName>
</protein>
<dbReference type="EMBL" id="MU005774">
    <property type="protein sequence ID" value="KAF2707091.1"/>
    <property type="molecule type" value="Genomic_DNA"/>
</dbReference>
<keyword evidence="2 6" id="KW-0812">Transmembrane</keyword>
<organism evidence="8 9">
    <name type="scientific">Pleomassaria siparia CBS 279.74</name>
    <dbReference type="NCBI Taxonomy" id="1314801"/>
    <lineage>
        <taxon>Eukaryota</taxon>
        <taxon>Fungi</taxon>
        <taxon>Dikarya</taxon>
        <taxon>Ascomycota</taxon>
        <taxon>Pezizomycotina</taxon>
        <taxon>Dothideomycetes</taxon>
        <taxon>Pleosporomycetidae</taxon>
        <taxon>Pleosporales</taxon>
        <taxon>Pleomassariaceae</taxon>
        <taxon>Pleomassaria</taxon>
    </lineage>
</organism>
<dbReference type="InterPro" id="IPR052337">
    <property type="entry name" value="SAT4-like"/>
</dbReference>
<evidence type="ECO:0000313" key="9">
    <source>
        <dbReference type="Proteomes" id="UP000799428"/>
    </source>
</evidence>
<feature type="domain" description="Rhodopsin" evidence="7">
    <location>
        <begin position="16"/>
        <end position="89"/>
    </location>
</feature>
<evidence type="ECO:0000256" key="4">
    <source>
        <dbReference type="ARBA" id="ARBA00023136"/>
    </source>
</evidence>
<proteinExistence type="inferred from homology"/>
<evidence type="ECO:0000259" key="7">
    <source>
        <dbReference type="Pfam" id="PF20684"/>
    </source>
</evidence>
<evidence type="ECO:0000256" key="5">
    <source>
        <dbReference type="ARBA" id="ARBA00038359"/>
    </source>
</evidence>
<name>A0A6G1K3S6_9PLEO</name>
<evidence type="ECO:0000256" key="2">
    <source>
        <dbReference type="ARBA" id="ARBA00022692"/>
    </source>
</evidence>
<keyword evidence="9" id="KW-1185">Reference proteome</keyword>
<feature type="non-terminal residue" evidence="8">
    <location>
        <position position="179"/>
    </location>
</feature>
<dbReference type="GO" id="GO:0016020">
    <property type="term" value="C:membrane"/>
    <property type="evidence" value="ECO:0007669"/>
    <property type="project" value="UniProtKB-SubCell"/>
</dbReference>
<dbReference type="OrthoDB" id="3934549at2759"/>
<comment type="subcellular location">
    <subcellularLocation>
        <location evidence="1">Membrane</location>
        <topology evidence="1">Multi-pass membrane protein</topology>
    </subcellularLocation>
</comment>